<evidence type="ECO:0000313" key="5">
    <source>
        <dbReference type="WBParaSite" id="nRc.2.0.1.t35254-RA"/>
    </source>
</evidence>
<name>A0A915KBG0_ROMCU</name>
<dbReference type="PROSITE" id="PS51864">
    <property type="entry name" value="ASTACIN"/>
    <property type="match status" value="1"/>
</dbReference>
<organism evidence="4 5">
    <name type="scientific">Romanomermis culicivorax</name>
    <name type="common">Nematode worm</name>
    <dbReference type="NCBI Taxonomy" id="13658"/>
    <lineage>
        <taxon>Eukaryota</taxon>
        <taxon>Metazoa</taxon>
        <taxon>Ecdysozoa</taxon>
        <taxon>Nematoda</taxon>
        <taxon>Enoplea</taxon>
        <taxon>Dorylaimia</taxon>
        <taxon>Mermithida</taxon>
        <taxon>Mermithoidea</taxon>
        <taxon>Mermithidae</taxon>
        <taxon>Romanomermis</taxon>
    </lineage>
</organism>
<keyword evidence="2" id="KW-0482">Metalloprotease</keyword>
<dbReference type="GO" id="GO:0046872">
    <property type="term" value="F:metal ion binding"/>
    <property type="evidence" value="ECO:0007669"/>
    <property type="project" value="UniProtKB-KW"/>
</dbReference>
<evidence type="ECO:0000256" key="2">
    <source>
        <dbReference type="RuleBase" id="RU361183"/>
    </source>
</evidence>
<keyword evidence="2" id="KW-0378">Hydrolase</keyword>
<comment type="cofactor">
    <cofactor evidence="2">
        <name>Zn(2+)</name>
        <dbReference type="ChEBI" id="CHEBI:29105"/>
    </cofactor>
    <text evidence="2">Binds 1 zinc ion per subunit.</text>
</comment>
<dbReference type="GO" id="GO:0006508">
    <property type="term" value="P:proteolysis"/>
    <property type="evidence" value="ECO:0007669"/>
    <property type="project" value="UniProtKB-KW"/>
</dbReference>
<reference evidence="5" key="1">
    <citation type="submission" date="2022-11" db="UniProtKB">
        <authorList>
            <consortium name="WormBaseParasite"/>
        </authorList>
    </citation>
    <scope>IDENTIFICATION</scope>
</reference>
<sequence>QSRPDRNQYVKVIWPNVRPDQEIQFQIEPAHLINTAGIPYDLGSVMHYRSKAYSKSDGLITIETLNPFFQRTIGQRDQLSFNDKRLINKLYCS</sequence>
<dbReference type="EC" id="3.4.24.-" evidence="2"/>
<dbReference type="InterPro" id="IPR001506">
    <property type="entry name" value="Peptidase_M12A"/>
</dbReference>
<accession>A0A915KBG0</accession>
<dbReference type="Pfam" id="PF01400">
    <property type="entry name" value="Astacin"/>
    <property type="match status" value="1"/>
</dbReference>
<dbReference type="InterPro" id="IPR024079">
    <property type="entry name" value="MetalloPept_cat_dom_sf"/>
</dbReference>
<comment type="caution">
    <text evidence="1">Lacks conserved residue(s) required for the propagation of feature annotation.</text>
</comment>
<dbReference type="SUPFAM" id="SSF55486">
    <property type="entry name" value="Metalloproteases ('zincins'), catalytic domain"/>
    <property type="match status" value="1"/>
</dbReference>
<dbReference type="Gene3D" id="3.40.390.10">
    <property type="entry name" value="Collagenase (Catalytic Domain)"/>
    <property type="match status" value="1"/>
</dbReference>
<evidence type="ECO:0000313" key="4">
    <source>
        <dbReference type="Proteomes" id="UP000887565"/>
    </source>
</evidence>
<dbReference type="PRINTS" id="PR00480">
    <property type="entry name" value="ASTACIN"/>
</dbReference>
<dbReference type="AlphaFoldDB" id="A0A915KBG0"/>
<keyword evidence="2" id="KW-0479">Metal-binding</keyword>
<evidence type="ECO:0000256" key="1">
    <source>
        <dbReference type="PROSITE-ProRule" id="PRU01211"/>
    </source>
</evidence>
<keyword evidence="2" id="KW-0862">Zinc</keyword>
<evidence type="ECO:0000259" key="3">
    <source>
        <dbReference type="PROSITE" id="PS51864"/>
    </source>
</evidence>
<keyword evidence="2" id="KW-0645">Protease</keyword>
<dbReference type="Proteomes" id="UP000887565">
    <property type="component" value="Unplaced"/>
</dbReference>
<dbReference type="WBParaSite" id="nRc.2.0.1.t35254-RA">
    <property type="protein sequence ID" value="nRc.2.0.1.t35254-RA"/>
    <property type="gene ID" value="nRc.2.0.1.g35254"/>
</dbReference>
<proteinExistence type="predicted"/>
<dbReference type="PANTHER" id="PTHR10127:SF813">
    <property type="entry name" value="ZINC METALLOPROTEINASE DPY-31"/>
    <property type="match status" value="1"/>
</dbReference>
<keyword evidence="4" id="KW-1185">Reference proteome</keyword>
<feature type="domain" description="Peptidase M12A" evidence="3">
    <location>
        <begin position="1"/>
        <end position="93"/>
    </location>
</feature>
<dbReference type="GO" id="GO:0004222">
    <property type="term" value="F:metalloendopeptidase activity"/>
    <property type="evidence" value="ECO:0007669"/>
    <property type="project" value="UniProtKB-UniRule"/>
</dbReference>
<protein>
    <recommendedName>
        <fullName evidence="2">Metalloendopeptidase</fullName>
        <ecNumber evidence="2">3.4.24.-</ecNumber>
    </recommendedName>
</protein>
<dbReference type="OMA" id="VKINMEN"/>
<dbReference type="PANTHER" id="PTHR10127">
    <property type="entry name" value="DISCOIDIN, CUB, EGF, LAMININ , AND ZINC METALLOPROTEASE DOMAIN CONTAINING"/>
    <property type="match status" value="1"/>
</dbReference>